<dbReference type="Gene3D" id="3.30.420.10">
    <property type="entry name" value="Ribonuclease H-like superfamily/Ribonuclease H"/>
    <property type="match status" value="1"/>
</dbReference>
<evidence type="ECO:0000313" key="4">
    <source>
        <dbReference type="Proteomes" id="UP001188597"/>
    </source>
</evidence>
<accession>A0AA88WWA9</accession>
<reference evidence="3" key="1">
    <citation type="submission" date="2022-12" db="EMBL/GenBank/DDBJ databases">
        <title>Draft genome assemblies for two species of Escallonia (Escalloniales).</title>
        <authorList>
            <person name="Chanderbali A."/>
            <person name="Dervinis C."/>
            <person name="Anghel I."/>
            <person name="Soltis D."/>
            <person name="Soltis P."/>
            <person name="Zapata F."/>
        </authorList>
    </citation>
    <scope>NUCLEOTIDE SEQUENCE</scope>
    <source>
        <strain evidence="3">UCBG64.0493</strain>
        <tissue evidence="3">Leaf</tissue>
    </source>
</reference>
<evidence type="ECO:0000259" key="1">
    <source>
        <dbReference type="Pfam" id="PF13976"/>
    </source>
</evidence>
<dbReference type="SUPFAM" id="SSF53098">
    <property type="entry name" value="Ribonuclease H-like"/>
    <property type="match status" value="1"/>
</dbReference>
<keyword evidence="4" id="KW-1185">Reference proteome</keyword>
<dbReference type="InterPro" id="IPR036397">
    <property type="entry name" value="RNaseH_sf"/>
</dbReference>
<dbReference type="Pfam" id="PF25597">
    <property type="entry name" value="SH3_retrovirus"/>
    <property type="match status" value="1"/>
</dbReference>
<feature type="domain" description="Retroviral polymerase SH3-like" evidence="2">
    <location>
        <begin position="170"/>
        <end position="221"/>
    </location>
</feature>
<dbReference type="PANTHER" id="PTHR42648:SF28">
    <property type="entry name" value="TRANSPOSON-ENCODED PROTEIN WITH RIBONUCLEASE H-LIKE AND RETROVIRUS ZINC FINGER-LIKE DOMAINS"/>
    <property type="match status" value="1"/>
</dbReference>
<comment type="caution">
    <text evidence="3">The sequence shown here is derived from an EMBL/GenBank/DDBJ whole genome shotgun (WGS) entry which is preliminary data.</text>
</comment>
<proteinExistence type="predicted"/>
<name>A0AA88WWA9_9ASTE</name>
<feature type="domain" description="GAG-pre-integrase" evidence="1">
    <location>
        <begin position="9"/>
        <end position="77"/>
    </location>
</feature>
<evidence type="ECO:0000259" key="2">
    <source>
        <dbReference type="Pfam" id="PF25597"/>
    </source>
</evidence>
<dbReference type="Pfam" id="PF13976">
    <property type="entry name" value="gag_pre-integrs"/>
    <property type="match status" value="1"/>
</dbReference>
<dbReference type="InterPro" id="IPR039537">
    <property type="entry name" value="Retrotran_Ty1/copia-like"/>
</dbReference>
<dbReference type="Proteomes" id="UP001188597">
    <property type="component" value="Unassembled WGS sequence"/>
</dbReference>
<dbReference type="InterPro" id="IPR057670">
    <property type="entry name" value="SH3_retrovirus"/>
</dbReference>
<dbReference type="EMBL" id="JAVXUP010000291">
    <property type="protein sequence ID" value="KAK3031870.1"/>
    <property type="molecule type" value="Genomic_DNA"/>
</dbReference>
<sequence>MKGLKQNNSYSLQGSTVTGAGATTSSFDIDFDTIKLWHMHLGHMSERGMHVLSKQGLLGSKKIEKLNFCEHCVFSKQYRVKFNQAIHTIKGTMDYIHLDLWDPSMVHSKGGGRYMLTFIDDFSRKFWVYILKKKSDVFVFIDCNDCKTPEEIWSGKHANYENLRIFGFPVYVHVNDDKLESRVKCIFLGYTSGVKGYMLRYPDSKSFRFLISKDLTFDESFMLLKKKELIDVGKDHGVREKVELELEQLDIKTAFLH</sequence>
<dbReference type="InterPro" id="IPR025724">
    <property type="entry name" value="GAG-pre-integrase_dom"/>
</dbReference>
<dbReference type="AlphaFoldDB" id="A0AA88WWA9"/>
<dbReference type="InterPro" id="IPR012337">
    <property type="entry name" value="RNaseH-like_sf"/>
</dbReference>
<gene>
    <name evidence="3" type="ORF">RJ639_035640</name>
</gene>
<protein>
    <submittedName>
        <fullName evidence="3">Uncharacterized protein</fullName>
    </submittedName>
</protein>
<organism evidence="3 4">
    <name type="scientific">Escallonia herrerae</name>
    <dbReference type="NCBI Taxonomy" id="1293975"/>
    <lineage>
        <taxon>Eukaryota</taxon>
        <taxon>Viridiplantae</taxon>
        <taxon>Streptophyta</taxon>
        <taxon>Embryophyta</taxon>
        <taxon>Tracheophyta</taxon>
        <taxon>Spermatophyta</taxon>
        <taxon>Magnoliopsida</taxon>
        <taxon>eudicotyledons</taxon>
        <taxon>Gunneridae</taxon>
        <taxon>Pentapetalae</taxon>
        <taxon>asterids</taxon>
        <taxon>campanulids</taxon>
        <taxon>Escalloniales</taxon>
        <taxon>Escalloniaceae</taxon>
        <taxon>Escallonia</taxon>
    </lineage>
</organism>
<dbReference type="GO" id="GO:0003676">
    <property type="term" value="F:nucleic acid binding"/>
    <property type="evidence" value="ECO:0007669"/>
    <property type="project" value="InterPro"/>
</dbReference>
<dbReference type="PANTHER" id="PTHR42648">
    <property type="entry name" value="TRANSPOSASE, PUTATIVE-RELATED"/>
    <property type="match status" value="1"/>
</dbReference>
<evidence type="ECO:0000313" key="3">
    <source>
        <dbReference type="EMBL" id="KAK3031870.1"/>
    </source>
</evidence>